<dbReference type="Gene3D" id="3.10.180.10">
    <property type="entry name" value="2,3-Dihydroxybiphenyl 1,2-Dioxygenase, domain 1"/>
    <property type="match status" value="1"/>
</dbReference>
<dbReference type="EMBL" id="QYUK01000011">
    <property type="protein sequence ID" value="RJF89681.1"/>
    <property type="molecule type" value="Genomic_DNA"/>
</dbReference>
<protein>
    <submittedName>
        <fullName evidence="2">VOC family protein</fullName>
    </submittedName>
</protein>
<dbReference type="CDD" id="cd07262">
    <property type="entry name" value="VOC_like"/>
    <property type="match status" value="1"/>
</dbReference>
<evidence type="ECO:0000259" key="1">
    <source>
        <dbReference type="PROSITE" id="PS51819"/>
    </source>
</evidence>
<keyword evidence="3" id="KW-1185">Reference proteome</keyword>
<feature type="domain" description="VOC" evidence="1">
    <location>
        <begin position="1"/>
        <end position="125"/>
    </location>
</feature>
<dbReference type="PROSITE" id="PS51819">
    <property type="entry name" value="VOC"/>
    <property type="match status" value="1"/>
</dbReference>
<dbReference type="InterPro" id="IPR037523">
    <property type="entry name" value="VOC_core"/>
</dbReference>
<comment type="caution">
    <text evidence="2">The sequence shown here is derived from an EMBL/GenBank/DDBJ whole genome shotgun (WGS) entry which is preliminary data.</text>
</comment>
<dbReference type="OrthoDB" id="9807407at2"/>
<sequence>MIGYVTLGVVDFDQGVAFYDALMGILGQPRYYFSAEYGWASWGTETAPRLFICKPFDGQPASVGNGTMVSLNAASRAQVDAIHAAAMANGGHDEGGPGIREHYGPTFYAAYFRDPTGNKLNAVYNGPG</sequence>
<gene>
    <name evidence="2" type="ORF">D3874_24155</name>
</gene>
<dbReference type="RefSeq" id="WP_119781806.1">
    <property type="nucleotide sequence ID" value="NZ_QYUK01000011.1"/>
</dbReference>
<name>A0A418WI28_9PROT</name>
<reference evidence="2 3" key="1">
    <citation type="submission" date="2018-09" db="EMBL/GenBank/DDBJ databases">
        <authorList>
            <person name="Zhu H."/>
        </authorList>
    </citation>
    <scope>NUCLEOTIDE SEQUENCE [LARGE SCALE GENOMIC DNA]</scope>
    <source>
        <strain evidence="2 3">K1W22B-8</strain>
    </source>
</reference>
<dbReference type="PANTHER" id="PTHR35006:SF1">
    <property type="entry name" value="BLL2941 PROTEIN"/>
    <property type="match status" value="1"/>
</dbReference>
<accession>A0A418WI28</accession>
<dbReference type="PANTHER" id="PTHR35006">
    <property type="entry name" value="GLYOXALASE FAMILY PROTEIN (AFU_ORTHOLOGUE AFUA_5G14830)"/>
    <property type="match status" value="1"/>
</dbReference>
<evidence type="ECO:0000313" key="2">
    <source>
        <dbReference type="EMBL" id="RJF89681.1"/>
    </source>
</evidence>
<evidence type="ECO:0000313" key="3">
    <source>
        <dbReference type="Proteomes" id="UP000284605"/>
    </source>
</evidence>
<dbReference type="InterPro" id="IPR029068">
    <property type="entry name" value="Glyas_Bleomycin-R_OHBP_Dase"/>
</dbReference>
<organism evidence="2 3">
    <name type="scientific">Oleomonas cavernae</name>
    <dbReference type="NCBI Taxonomy" id="2320859"/>
    <lineage>
        <taxon>Bacteria</taxon>
        <taxon>Pseudomonadati</taxon>
        <taxon>Pseudomonadota</taxon>
        <taxon>Alphaproteobacteria</taxon>
        <taxon>Acetobacterales</taxon>
        <taxon>Acetobacteraceae</taxon>
        <taxon>Oleomonas</taxon>
    </lineage>
</organism>
<dbReference type="SUPFAM" id="SSF54593">
    <property type="entry name" value="Glyoxalase/Bleomycin resistance protein/Dihydroxybiphenyl dioxygenase"/>
    <property type="match status" value="1"/>
</dbReference>
<dbReference type="Proteomes" id="UP000284605">
    <property type="component" value="Unassembled WGS sequence"/>
</dbReference>
<dbReference type="AlphaFoldDB" id="A0A418WI28"/>
<proteinExistence type="predicted"/>